<dbReference type="EMBL" id="CP018180">
    <property type="protein sequence ID" value="AUJ31774.1"/>
    <property type="molecule type" value="Genomic_DNA"/>
</dbReference>
<comment type="similarity">
    <text evidence="1">Belongs to the UPF0161 family.</text>
</comment>
<evidence type="ECO:0000313" key="2">
    <source>
        <dbReference type="EMBL" id="AUJ31774.1"/>
    </source>
</evidence>
<sequence>MKRIFLLLIRGYQKGISPFFPPSCRYYPTCSHYTYTAIERFGIIKGSLMGISRLLRCHPLVKGGYDPVPDHFSLQRNLRKYDGKRK</sequence>
<dbReference type="PANTHER" id="PTHR33383:SF1">
    <property type="entry name" value="MEMBRANE PROTEIN INSERTION EFFICIENCY FACTOR-RELATED"/>
    <property type="match status" value="1"/>
</dbReference>
<proteinExistence type="inferred from homology"/>
<protein>
    <recommendedName>
        <fullName evidence="1">Putative membrane protein insertion efficiency factor</fullName>
    </recommendedName>
</protein>
<comment type="function">
    <text evidence="1">Could be involved in insertion of integral membrane proteins into the membrane.</text>
</comment>
<dbReference type="InterPro" id="IPR002696">
    <property type="entry name" value="Membr_insert_effic_factor_YidD"/>
</dbReference>
<dbReference type="AlphaFoldDB" id="A0A3S6QUM0"/>
<accession>A0A3S6QUM0</accession>
<dbReference type="KEGG" id="lng:BSQ50_03890"/>
<keyword evidence="3" id="KW-1185">Reference proteome</keyword>
<dbReference type="Proteomes" id="UP000324497">
    <property type="component" value="Chromosome"/>
</dbReference>
<keyword evidence="1" id="KW-0472">Membrane</keyword>
<name>A0A3S6QUM0_9LACO</name>
<dbReference type="NCBIfam" id="TIGR00278">
    <property type="entry name" value="membrane protein insertion efficiency factor YidD"/>
    <property type="match status" value="1"/>
</dbReference>
<evidence type="ECO:0000256" key="1">
    <source>
        <dbReference type="HAMAP-Rule" id="MF_00386"/>
    </source>
</evidence>
<dbReference type="GO" id="GO:0005886">
    <property type="term" value="C:plasma membrane"/>
    <property type="evidence" value="ECO:0007669"/>
    <property type="project" value="UniProtKB-SubCell"/>
</dbReference>
<dbReference type="RefSeq" id="WP_057885486.1">
    <property type="nucleotide sequence ID" value="NZ_CP018180.1"/>
</dbReference>
<dbReference type="GeneID" id="78521931"/>
<dbReference type="SMART" id="SM01234">
    <property type="entry name" value="Haemolytic"/>
    <property type="match status" value="1"/>
</dbReference>
<keyword evidence="1" id="KW-1003">Cell membrane</keyword>
<evidence type="ECO:0000313" key="3">
    <source>
        <dbReference type="Proteomes" id="UP000324497"/>
    </source>
</evidence>
<reference evidence="2 3" key="1">
    <citation type="submission" date="2016-11" db="EMBL/GenBank/DDBJ databases">
        <title>Interaction between Lactobacillus species and yeast in water kefir.</title>
        <authorList>
            <person name="Behr J."/>
            <person name="Xu D."/>
            <person name="Vogel R.F."/>
        </authorList>
    </citation>
    <scope>NUCLEOTIDE SEQUENCE [LARGE SCALE GENOMIC DNA]</scope>
    <source>
        <strain evidence="2 3">TMW 1.1827</strain>
    </source>
</reference>
<dbReference type="HAMAP" id="MF_00386">
    <property type="entry name" value="UPF0161_YidD"/>
    <property type="match status" value="1"/>
</dbReference>
<dbReference type="Pfam" id="PF01809">
    <property type="entry name" value="YidD"/>
    <property type="match status" value="1"/>
</dbReference>
<dbReference type="PANTHER" id="PTHR33383">
    <property type="entry name" value="MEMBRANE PROTEIN INSERTION EFFICIENCY FACTOR-RELATED"/>
    <property type="match status" value="1"/>
</dbReference>
<comment type="subcellular location">
    <subcellularLocation>
        <location evidence="1">Cell membrane</location>
        <topology evidence="1">Peripheral membrane protein</topology>
        <orientation evidence="1">Cytoplasmic side</orientation>
    </subcellularLocation>
</comment>
<organism evidence="2 3">
    <name type="scientific">Liquorilactobacillus nagelii</name>
    <dbReference type="NCBI Taxonomy" id="82688"/>
    <lineage>
        <taxon>Bacteria</taxon>
        <taxon>Bacillati</taxon>
        <taxon>Bacillota</taxon>
        <taxon>Bacilli</taxon>
        <taxon>Lactobacillales</taxon>
        <taxon>Lactobacillaceae</taxon>
        <taxon>Liquorilactobacillus</taxon>
    </lineage>
</organism>
<gene>
    <name evidence="2" type="ORF">BSQ50_03890</name>
</gene>